<keyword evidence="10" id="KW-1185">Reference proteome</keyword>
<dbReference type="PANTHER" id="PTHR34229">
    <property type="entry name" value="METAL TRANSPORT PROTEIN HI_1621-RELATED"/>
    <property type="match status" value="1"/>
</dbReference>
<evidence type="ECO:0000256" key="6">
    <source>
        <dbReference type="ARBA" id="ARBA00023136"/>
    </source>
</evidence>
<evidence type="ECO:0000256" key="7">
    <source>
        <dbReference type="SAM" id="Phobius"/>
    </source>
</evidence>
<evidence type="ECO:0000256" key="5">
    <source>
        <dbReference type="ARBA" id="ARBA00022989"/>
    </source>
</evidence>
<organism evidence="9 10">
    <name type="scientific">Vallitalea pronyensis</name>
    <dbReference type="NCBI Taxonomy" id="1348613"/>
    <lineage>
        <taxon>Bacteria</taxon>
        <taxon>Bacillati</taxon>
        <taxon>Bacillota</taxon>
        <taxon>Clostridia</taxon>
        <taxon>Lachnospirales</taxon>
        <taxon>Vallitaleaceae</taxon>
        <taxon>Vallitalea</taxon>
    </lineage>
</organism>
<dbReference type="Gene3D" id="1.10.1760.20">
    <property type="match status" value="1"/>
</dbReference>
<dbReference type="AlphaFoldDB" id="A0A8J8SGF9"/>
<reference evidence="9" key="1">
    <citation type="submission" date="2020-07" db="EMBL/GenBank/DDBJ databases">
        <title>Vallitalea pronyensis genome.</title>
        <authorList>
            <person name="Postec A."/>
        </authorList>
    </citation>
    <scope>NUCLEOTIDE SEQUENCE</scope>
    <source>
        <strain evidence="9">FatNI3</strain>
    </source>
</reference>
<evidence type="ECO:0000313" key="9">
    <source>
        <dbReference type="EMBL" id="QUI22273.1"/>
    </source>
</evidence>
<dbReference type="KEGG" id="vpy:HZI73_08165"/>
<evidence type="ECO:0000259" key="8">
    <source>
        <dbReference type="Pfam" id="PF13190"/>
    </source>
</evidence>
<dbReference type="Pfam" id="PF13190">
    <property type="entry name" value="PDGLE"/>
    <property type="match status" value="1"/>
</dbReference>
<evidence type="ECO:0000256" key="2">
    <source>
        <dbReference type="ARBA" id="ARBA00022448"/>
    </source>
</evidence>
<evidence type="ECO:0000256" key="3">
    <source>
        <dbReference type="ARBA" id="ARBA00022475"/>
    </source>
</evidence>
<feature type="transmembrane region" description="Helical" evidence="7">
    <location>
        <begin position="72"/>
        <end position="98"/>
    </location>
</feature>
<dbReference type="InterPro" id="IPR025937">
    <property type="entry name" value="PDGLE_dom"/>
</dbReference>
<feature type="transmembrane region" description="Helical" evidence="7">
    <location>
        <begin position="40"/>
        <end position="60"/>
    </location>
</feature>
<keyword evidence="3" id="KW-1003">Cell membrane</keyword>
<keyword evidence="5 7" id="KW-1133">Transmembrane helix</keyword>
<feature type="transmembrane region" description="Helical" evidence="7">
    <location>
        <begin position="139"/>
        <end position="165"/>
    </location>
</feature>
<dbReference type="GO" id="GO:0000041">
    <property type="term" value="P:transition metal ion transport"/>
    <property type="evidence" value="ECO:0007669"/>
    <property type="project" value="InterPro"/>
</dbReference>
<dbReference type="InterPro" id="IPR002751">
    <property type="entry name" value="CbiM/NikMN"/>
</dbReference>
<feature type="transmembrane region" description="Helical" evidence="7">
    <location>
        <begin position="229"/>
        <end position="248"/>
    </location>
</feature>
<keyword evidence="4 7" id="KW-0812">Transmembrane</keyword>
<evidence type="ECO:0000313" key="10">
    <source>
        <dbReference type="Proteomes" id="UP000683246"/>
    </source>
</evidence>
<feature type="domain" description="PDGLE" evidence="8">
    <location>
        <begin position="227"/>
        <end position="328"/>
    </location>
</feature>
<keyword evidence="2" id="KW-0813">Transport</keyword>
<proteinExistence type="predicted"/>
<comment type="subcellular location">
    <subcellularLocation>
        <location evidence="1">Cell membrane</location>
        <topology evidence="1">Multi-pass membrane protein</topology>
    </subcellularLocation>
</comment>
<dbReference type="GO" id="GO:0005886">
    <property type="term" value="C:plasma membrane"/>
    <property type="evidence" value="ECO:0007669"/>
    <property type="project" value="UniProtKB-SubCell"/>
</dbReference>
<dbReference type="RefSeq" id="WP_212697755.1">
    <property type="nucleotide sequence ID" value="NZ_CP058649.1"/>
</dbReference>
<dbReference type="Pfam" id="PF01891">
    <property type="entry name" value="CbiM"/>
    <property type="match status" value="1"/>
</dbReference>
<gene>
    <name evidence="9" type="ORF">HZI73_08165</name>
</gene>
<feature type="transmembrane region" description="Helical" evidence="7">
    <location>
        <begin position="185"/>
        <end position="203"/>
    </location>
</feature>
<keyword evidence="6 7" id="KW-0472">Membrane</keyword>
<feature type="transmembrane region" description="Helical" evidence="7">
    <location>
        <begin position="306"/>
        <end position="326"/>
    </location>
</feature>
<dbReference type="PANTHER" id="PTHR34229:SF1">
    <property type="entry name" value="METAL TRANSPORT PROTEIN HI_1621-RELATED"/>
    <property type="match status" value="1"/>
</dbReference>
<name>A0A8J8SGF9_9FIRM</name>
<accession>A0A8J8SGF9</accession>
<evidence type="ECO:0000256" key="4">
    <source>
        <dbReference type="ARBA" id="ARBA00022692"/>
    </source>
</evidence>
<evidence type="ECO:0000256" key="1">
    <source>
        <dbReference type="ARBA" id="ARBA00004651"/>
    </source>
</evidence>
<protein>
    <submittedName>
        <fullName evidence="9">PDGLE domain-containing protein</fullName>
    </submittedName>
</protein>
<feature type="transmembrane region" description="Helical" evidence="7">
    <location>
        <begin position="7"/>
        <end position="28"/>
    </location>
</feature>
<dbReference type="EMBL" id="CP058649">
    <property type="protein sequence ID" value="QUI22273.1"/>
    <property type="molecule type" value="Genomic_DNA"/>
</dbReference>
<dbReference type="Proteomes" id="UP000683246">
    <property type="component" value="Chromosome"/>
</dbReference>
<sequence length="337" mass="36005">MHMGDALISPIVGGTMLAASTGVMGYSIHQLKGEVFEKRLPLMGVMGAFLFAAQMINFAIPGTGSSGHIGGGILLAIILGPSAGFLTLASVLLIQALFFADGGLLAFGCNLINLGFFTCFVAYPMIFRPMVRKAVTKRRIIIGAILASIVGLQLGSLGVVAQTWFSGRTELPLSTFLLFMQPIHLAIGIVEGMITGLIVSYLYSQNAAFIYAHQQSDDVKTAMKPKRHLVMKVMVAALVVGGLISLFASSNPDGLEWAVFKTANTEEVANESTVIHWLERAQEQISFMPDYGFGGRMSSDKAETSVSGIVGSFITLGIVLLLGIGIKRRGRRVSQNE</sequence>
<feature type="transmembrane region" description="Helical" evidence="7">
    <location>
        <begin position="104"/>
        <end position="127"/>
    </location>
</feature>